<sequence>MCIAVFMWESHPLYPFILFLNRDEYHNRPTEPLIWWEGGEILGGRDGEAGGTWLASSRDGRVAFLTNFRELETIPHAKSRGNLPVHFLQSKKKPIEFAEEVVKEVDKYNGFNLILVDVCSKSMVYLTNRPKENGNFVTEVSPGIHVLANANLDSPWLKAQRLDQNFREVLAKYGNGALPLKETVAELMMDTTKDDLSSLPQIFSPETEYPMSAIYIDTTRPQGQYGTRNQSALTVKSNGEVCFYERYLDKNLWKEHTTVTPHLSHTGSAIIFPQHYEITTKLITTSTFDPCSRGASDAGATCPALAIRLPRPGDSFGLAACAWIAATVLAARAPLVICPARRLLCHAPVPSFH</sequence>
<gene>
    <name evidence="1" type="ORF">V6N12_036302</name>
</gene>
<dbReference type="PANTHER" id="PTHR17985:SF16">
    <property type="entry name" value="TRANSPORT_GOLGI ORGANIZATION-LIKE PROTEIN (DUF833)"/>
    <property type="match status" value="1"/>
</dbReference>
<organism evidence="1 2">
    <name type="scientific">Hibiscus sabdariffa</name>
    <name type="common">roselle</name>
    <dbReference type="NCBI Taxonomy" id="183260"/>
    <lineage>
        <taxon>Eukaryota</taxon>
        <taxon>Viridiplantae</taxon>
        <taxon>Streptophyta</taxon>
        <taxon>Embryophyta</taxon>
        <taxon>Tracheophyta</taxon>
        <taxon>Spermatophyta</taxon>
        <taxon>Magnoliopsida</taxon>
        <taxon>eudicotyledons</taxon>
        <taxon>Gunneridae</taxon>
        <taxon>Pentapetalae</taxon>
        <taxon>rosids</taxon>
        <taxon>malvids</taxon>
        <taxon>Malvales</taxon>
        <taxon>Malvaceae</taxon>
        <taxon>Malvoideae</taxon>
        <taxon>Hibiscus</taxon>
    </lineage>
</organism>
<name>A0ABR2EQM7_9ROSI</name>
<proteinExistence type="predicted"/>
<dbReference type="InterPro" id="IPR008551">
    <property type="entry name" value="TANGO2"/>
</dbReference>
<comment type="caution">
    <text evidence="1">The sequence shown here is derived from an EMBL/GenBank/DDBJ whole genome shotgun (WGS) entry which is preliminary data.</text>
</comment>
<accession>A0ABR2EQM7</accession>
<dbReference type="EMBL" id="JBBPBM010000011">
    <property type="protein sequence ID" value="KAK8564171.1"/>
    <property type="molecule type" value="Genomic_DNA"/>
</dbReference>
<dbReference type="Pfam" id="PF05742">
    <property type="entry name" value="TANGO2"/>
    <property type="match status" value="1"/>
</dbReference>
<evidence type="ECO:0000313" key="2">
    <source>
        <dbReference type="Proteomes" id="UP001472677"/>
    </source>
</evidence>
<keyword evidence="2" id="KW-1185">Reference proteome</keyword>
<dbReference type="Proteomes" id="UP001472677">
    <property type="component" value="Unassembled WGS sequence"/>
</dbReference>
<protein>
    <submittedName>
        <fullName evidence="1">Uncharacterized protein</fullName>
    </submittedName>
</protein>
<reference evidence="1 2" key="1">
    <citation type="journal article" date="2024" name="G3 (Bethesda)">
        <title>Genome assembly of Hibiscus sabdariffa L. provides insights into metabolisms of medicinal natural products.</title>
        <authorList>
            <person name="Kim T."/>
        </authorList>
    </citation>
    <scope>NUCLEOTIDE SEQUENCE [LARGE SCALE GENOMIC DNA]</scope>
    <source>
        <strain evidence="1">TK-2024</strain>
        <tissue evidence="1">Old leaves</tissue>
    </source>
</reference>
<dbReference type="PANTHER" id="PTHR17985">
    <property type="entry name" value="SER/THR-RICH PROTEIN T10 IN DGCR REGION"/>
    <property type="match status" value="1"/>
</dbReference>
<evidence type="ECO:0000313" key="1">
    <source>
        <dbReference type="EMBL" id="KAK8564171.1"/>
    </source>
</evidence>